<accession>A0A2R8FAR4</accession>
<protein>
    <submittedName>
        <fullName evidence="3">Uncharacterized protein</fullName>
    </submittedName>
</protein>
<dbReference type="RefSeq" id="WP_108896473.1">
    <property type="nucleotide sequence ID" value="NZ_LT993738.1"/>
</dbReference>
<keyword evidence="2" id="KW-0812">Transmembrane</keyword>
<gene>
    <name evidence="3" type="ORF">C10C_0337</name>
</gene>
<name>A0A2R8FAR4_9CHLA</name>
<proteinExistence type="predicted"/>
<organism evidence="3 4">
    <name type="scientific">Chlamydia serpentis</name>
    <dbReference type="NCBI Taxonomy" id="1967782"/>
    <lineage>
        <taxon>Bacteria</taxon>
        <taxon>Pseudomonadati</taxon>
        <taxon>Chlamydiota</taxon>
        <taxon>Chlamydiia</taxon>
        <taxon>Chlamydiales</taxon>
        <taxon>Chlamydiaceae</taxon>
        <taxon>Chlamydia/Chlamydophila group</taxon>
        <taxon>Chlamydia</taxon>
    </lineage>
</organism>
<evidence type="ECO:0000256" key="1">
    <source>
        <dbReference type="SAM" id="MobiDB-lite"/>
    </source>
</evidence>
<dbReference type="KEGG" id="csee:C10C_0337"/>
<keyword evidence="2" id="KW-0472">Membrane</keyword>
<keyword evidence="4" id="KW-1185">Reference proteome</keyword>
<feature type="transmembrane region" description="Helical" evidence="2">
    <location>
        <begin position="41"/>
        <end position="67"/>
    </location>
</feature>
<feature type="compositionally biased region" description="Polar residues" evidence="1">
    <location>
        <begin position="1"/>
        <end position="13"/>
    </location>
</feature>
<dbReference type="EMBL" id="LT993738">
    <property type="protein sequence ID" value="SPN73509.1"/>
    <property type="molecule type" value="Genomic_DNA"/>
</dbReference>
<keyword evidence="2" id="KW-1133">Transmembrane helix</keyword>
<reference evidence="4" key="1">
    <citation type="submission" date="2017-11" db="EMBL/GenBank/DDBJ databases">
        <authorList>
            <person name="Seth-Smith MB H."/>
        </authorList>
    </citation>
    <scope>NUCLEOTIDE SEQUENCE [LARGE SCALE GENOMIC DNA]</scope>
</reference>
<evidence type="ECO:0000313" key="4">
    <source>
        <dbReference type="Proteomes" id="UP000244926"/>
    </source>
</evidence>
<feature type="transmembrane region" description="Helical" evidence="2">
    <location>
        <begin position="73"/>
        <end position="95"/>
    </location>
</feature>
<dbReference type="OrthoDB" id="19174at2"/>
<evidence type="ECO:0000256" key="2">
    <source>
        <dbReference type="SAM" id="Phobius"/>
    </source>
</evidence>
<feature type="region of interest" description="Disordered" evidence="1">
    <location>
        <begin position="1"/>
        <end position="21"/>
    </location>
</feature>
<dbReference type="Proteomes" id="UP000244926">
    <property type="component" value="Chromosome I"/>
</dbReference>
<evidence type="ECO:0000313" key="3">
    <source>
        <dbReference type="EMBL" id="SPN73509.1"/>
    </source>
</evidence>
<dbReference type="AlphaFoldDB" id="A0A2R8FAR4"/>
<sequence length="377" mass="42539">MSSTISNTLNPTSPEHKSEEACQSPSSLLKIKKSSQKALRLTIYILGVLLIFLMTAAMITSCVIACVTLPFSSFIIIGPLALATIILGIGLYCLAKKLPKDSLLFSTKPEKKQPVMSSRIKTNLEEMYTKGLGTLPEGVIFPEARNILTYSLIANPRISLITAQAPDFSEISHPSAETYQLFILPPERSTDKNIEPLKNTIYAKLKDRLGDELWGTMKLKMDQNKQPGYWEIFDQPTADGVKAKKILISWSPWGLSDEDMEALNKADVVGERSYKPSFLWFKEQCATDYFSILISDFLNSSEIKSLHIHAEEIFSPLAQNLQRPVYRPTERYFLQIALLKAIHAVGEQFKKHSNKELRIYLTASHLNPMFPFYLPKE</sequence>